<evidence type="ECO:0000256" key="1">
    <source>
        <dbReference type="SAM" id="Coils"/>
    </source>
</evidence>
<feature type="compositionally biased region" description="Low complexity" evidence="2">
    <location>
        <begin position="1108"/>
        <end position="1136"/>
    </location>
</feature>
<name>A0A9W6WS74_9STRA</name>
<feature type="region of interest" description="Disordered" evidence="2">
    <location>
        <begin position="860"/>
        <end position="880"/>
    </location>
</feature>
<feature type="region of interest" description="Disordered" evidence="2">
    <location>
        <begin position="640"/>
        <end position="659"/>
    </location>
</feature>
<feature type="compositionally biased region" description="Low complexity" evidence="2">
    <location>
        <begin position="1212"/>
        <end position="1225"/>
    </location>
</feature>
<evidence type="ECO:0000256" key="2">
    <source>
        <dbReference type="SAM" id="MobiDB-lite"/>
    </source>
</evidence>
<keyword evidence="1" id="KW-0175">Coiled coil</keyword>
<feature type="compositionally biased region" description="Basic and acidic residues" evidence="2">
    <location>
        <begin position="1094"/>
        <end position="1104"/>
    </location>
</feature>
<dbReference type="InterPro" id="IPR042481">
    <property type="entry name" value="CCDC57"/>
</dbReference>
<dbReference type="PANTHER" id="PTHR46725">
    <property type="entry name" value="COILED-COIL DOMAIN-CONTAINING PROTEIN 57"/>
    <property type="match status" value="1"/>
</dbReference>
<dbReference type="GO" id="GO:0045931">
    <property type="term" value="P:positive regulation of mitotic cell cycle"/>
    <property type="evidence" value="ECO:0007669"/>
    <property type="project" value="TreeGrafter"/>
</dbReference>
<dbReference type="GO" id="GO:0034451">
    <property type="term" value="C:centriolar satellite"/>
    <property type="evidence" value="ECO:0007669"/>
    <property type="project" value="TreeGrafter"/>
</dbReference>
<reference evidence="3" key="1">
    <citation type="submission" date="2023-04" db="EMBL/GenBank/DDBJ databases">
        <title>Phytophthora lilii NBRC 32176.</title>
        <authorList>
            <person name="Ichikawa N."/>
            <person name="Sato H."/>
            <person name="Tonouchi N."/>
        </authorList>
    </citation>
    <scope>NUCLEOTIDE SEQUENCE</scope>
    <source>
        <strain evidence="3">NBRC 32176</strain>
    </source>
</reference>
<feature type="compositionally biased region" description="Polar residues" evidence="2">
    <location>
        <begin position="1079"/>
        <end position="1089"/>
    </location>
</feature>
<sequence length="1341" mass="150408">MSDKTEQTTSMDIAMAGGRRLRGTPSDLRAATTTPDSRWRDSDVALTTETPRRSPRCRGSPRGGGSCGVETQLGMDLPVAAEVPNGGKLPGCGLKDSLATDWLIFTGPDVSKARFWAFRFDLPDKLHESSRTRGVLLVGSVPTYLDVFLHDTVVSKFVAGDSSEFELDDVDVGAVVELVESVLELVKFVVRILIVAELVELVQSVVEPSGGVTVAEFTLPDLVPVSFSARAATHTARHWWPCPQRAPLPWWIFTPVMHVSVFKSLPRHMRGVSPSSPVSQRLASHTGIIVSVTSCAQETAASAAKQKLSKLQEDFKYNLKLLEGRDEELALYDANFASLKNVLRDREAELSELRAREAELQAELQRAKQRTGDQEVQYQQKLKDARAQMEGARWKFDDELRRQQDAMETLRRNMERQLREKDEDVENQRRELTVTFDDVMRQREAEFKRASDELQAKVRELELKNKALVREADAQRDRADEMKTKNENLQQMLQDNDKEMKSLEWTLADVRAAKDAKVGELESEVAKLTEVKQKLLDEYETKMAELLQSLHSVEKAFVQQKAQYDEELQRHIQRKESEAQEASARNDAKLEALTARLRESEERVETLQAELKQAKWDADDKLIEKEREVERIKSALQDLEDEQQRTASDLQKQLRAGDRETQALQERLQDSQRQISLLKEKDKAQRQELLEGVEKQEDLQRELLAVNLRWENRWQDQQQELDERHELKVRELQQVKERLLSEKEATEERLLHAENEMQRLRSELSSLKSSARITESFGSQYMSSAATRSREERNSAESAPVAPSPLWSDDPGTLSPVPGVSPLLTDSPQLRVKAEVVNSTGALEMENAKLRDLIRQMKESLAQQAQEMETSPGQSSGNRSVSKLAAQLLEAQERCVALEARLDEAPGIKLQLESCKRELLEAQRVIEAKTKQVTELEARLRELEGVKEAGPELQSGRVALEAQLTDFKRKLEAANNDIDRLVRERSQLMELSNQLRADLRRSGSGDAGSRASTPRVEFAGKKDYENLIAELTHSLEEARVHNKTLKKELRRMVKLQVQFQQERGGNEGQINVGHTTFSHEQVSQSSLDRVSNGGDDHRQNESTKRRSSTLSMMRSLDPSAARRSTRSSTTTVRSVSDCGDSAGTSKGLDEQLLALARNKRPSDRTSSTKSRRSTRAVPSTISEHATESEGEADVSAEDRGESEAGSEKEAPSRLSSTRSSDKSPLARLFHGTDRRDSAGTEDSNATIGGTASTKVTDARLKLQQAKEMLMLSGKRAPITGSRASLATFAASAATGAPTTARLSDRETSSQRSAVKKLKQLQSKRAEMVNERKKVRNYSLAS</sequence>
<protein>
    <submittedName>
        <fullName evidence="3">Unnamed protein product</fullName>
    </submittedName>
</protein>
<dbReference type="GO" id="GO:0005876">
    <property type="term" value="C:spindle microtubule"/>
    <property type="evidence" value="ECO:0007669"/>
    <property type="project" value="TreeGrafter"/>
</dbReference>
<comment type="caution">
    <text evidence="3">The sequence shown here is derived from an EMBL/GenBank/DDBJ whole genome shotgun (WGS) entry which is preliminary data.</text>
</comment>
<proteinExistence type="predicted"/>
<feature type="compositionally biased region" description="Polar residues" evidence="2">
    <location>
        <begin position="1240"/>
        <end position="1254"/>
    </location>
</feature>
<evidence type="ECO:0000313" key="4">
    <source>
        <dbReference type="Proteomes" id="UP001165083"/>
    </source>
</evidence>
<feature type="region of interest" description="Disordered" evidence="2">
    <location>
        <begin position="1079"/>
        <end position="1254"/>
    </location>
</feature>
<dbReference type="GO" id="GO:0007020">
    <property type="term" value="P:microtubule nucleation"/>
    <property type="evidence" value="ECO:0007669"/>
    <property type="project" value="TreeGrafter"/>
</dbReference>
<keyword evidence="4" id="KW-1185">Reference proteome</keyword>
<feature type="coiled-coil region" evidence="1">
    <location>
        <begin position="718"/>
        <end position="770"/>
    </location>
</feature>
<gene>
    <name evidence="3" type="ORF">Plil01_000489700</name>
</gene>
<dbReference type="OrthoDB" id="568502at2759"/>
<evidence type="ECO:0000313" key="3">
    <source>
        <dbReference type="EMBL" id="GMF14702.1"/>
    </source>
</evidence>
<feature type="compositionally biased region" description="Polar residues" evidence="2">
    <location>
        <begin position="861"/>
        <end position="880"/>
    </location>
</feature>
<feature type="region of interest" description="Disordered" evidence="2">
    <location>
        <begin position="780"/>
        <end position="822"/>
    </location>
</feature>
<feature type="compositionally biased region" description="Basic and acidic residues" evidence="2">
    <location>
        <begin position="1196"/>
        <end position="1211"/>
    </location>
</feature>
<dbReference type="EMBL" id="BSXW01000205">
    <property type="protein sequence ID" value="GMF14702.1"/>
    <property type="molecule type" value="Genomic_DNA"/>
</dbReference>
<feature type="region of interest" description="Disordered" evidence="2">
    <location>
        <begin position="1"/>
        <end position="71"/>
    </location>
</feature>
<dbReference type="PANTHER" id="PTHR46725:SF1">
    <property type="entry name" value="COILED-COIL DOMAIN-CONTAINING PROTEIN 57"/>
    <property type="match status" value="1"/>
</dbReference>
<dbReference type="Proteomes" id="UP001165083">
    <property type="component" value="Unassembled WGS sequence"/>
</dbReference>
<feature type="region of interest" description="Disordered" evidence="2">
    <location>
        <begin position="1292"/>
        <end position="1341"/>
    </location>
</feature>
<accession>A0A9W6WS74</accession>
<dbReference type="GO" id="GO:0060271">
    <property type="term" value="P:cilium assembly"/>
    <property type="evidence" value="ECO:0007669"/>
    <property type="project" value="TreeGrafter"/>
</dbReference>
<organism evidence="3 4">
    <name type="scientific">Phytophthora lilii</name>
    <dbReference type="NCBI Taxonomy" id="2077276"/>
    <lineage>
        <taxon>Eukaryota</taxon>
        <taxon>Sar</taxon>
        <taxon>Stramenopiles</taxon>
        <taxon>Oomycota</taxon>
        <taxon>Peronosporomycetes</taxon>
        <taxon>Peronosporales</taxon>
        <taxon>Peronosporaceae</taxon>
        <taxon>Phytophthora</taxon>
    </lineage>
</organism>